<evidence type="ECO:0000313" key="7">
    <source>
        <dbReference type="Proteomes" id="UP000182584"/>
    </source>
</evidence>
<reference evidence="6 7" key="1">
    <citation type="submission" date="2016-10" db="EMBL/GenBank/DDBJ databases">
        <authorList>
            <person name="de Groot N.N."/>
        </authorList>
    </citation>
    <scope>NUCLEOTIDE SEQUENCE [LARGE SCALE GENOMIC DNA]</scope>
    <source>
        <strain evidence="6 7">AR40</strain>
    </source>
</reference>
<dbReference type="PANTHER" id="PTHR42732:SF2">
    <property type="entry name" value="BETA-MANNOSIDASE"/>
    <property type="match status" value="1"/>
</dbReference>
<sequence>MNNIPREEYPRPDFVRDNYTTLNGEWDFGFDDDDLGLRLRWYDNTCNDKRASGNETIDRYFDKKIIVPYTYLCELSKVNDHDFHDIVWYRRKVLFKRTMTNSRFILHFGAIDHIADIWIDSDHVCHHEGGNTPIDIDVTDSVSNKEEHVITVRAFDDSFDFESTRGKQFWEKRSSGIFYTRTVGIWQSVWYEEVPGTYLKSVRITPDLDERMIEIDMKIEGSKDAKAGVSISLKGTKLLSDEIVIRNGRAKVKYWLDSAVTLDWHHQESWTWSPETPVLFDVEYTIEALNKDLEVGSLEDFKDNPKYDSPPNLESDSAQNTNDIKADFDNDSYKDSYKDAYKDRVKGYFAFRKINVVNGRILLNNRPYTMKMLLDQGYFRKGLLTAPTDDDLRKDIEYTKSMGFNGVRKHQKVEDPRFLYWADKLGLLVWGEGPSSYEYSQTAVERHTKEWLEILRRDYNHPCIIAWVPLNESWGVHEILDREDEQAHSLALYYLIKSIDRTRLVISNDGWTHTRSDIVTIHDYSGDRQELTDRYADIDNIKRLFPGGHALFARGYEYHGEPVMVTEFGGISYCKDGTEGWGYTAAGDEEDFLRRFRDVVEPLLKSENVQGFVYTQLTDVEQEINGLMTYDREFKVSPDKIREIVNGQ</sequence>
<dbReference type="InterPro" id="IPR006102">
    <property type="entry name" value="Ig-like_GH2"/>
</dbReference>
<dbReference type="PANTHER" id="PTHR42732">
    <property type="entry name" value="BETA-GALACTOSIDASE"/>
    <property type="match status" value="1"/>
</dbReference>
<evidence type="ECO:0000256" key="2">
    <source>
        <dbReference type="SAM" id="MobiDB-lite"/>
    </source>
</evidence>
<feature type="region of interest" description="Disordered" evidence="2">
    <location>
        <begin position="300"/>
        <end position="327"/>
    </location>
</feature>
<organism evidence="6 7">
    <name type="scientific">Butyrivibrio fibrisolvens</name>
    <dbReference type="NCBI Taxonomy" id="831"/>
    <lineage>
        <taxon>Bacteria</taxon>
        <taxon>Bacillati</taxon>
        <taxon>Bacillota</taxon>
        <taxon>Clostridia</taxon>
        <taxon>Lachnospirales</taxon>
        <taxon>Lachnospiraceae</taxon>
        <taxon>Butyrivibrio</taxon>
    </lineage>
</organism>
<dbReference type="RefSeq" id="WP_242952702.1">
    <property type="nucleotide sequence ID" value="NZ_FOGJ01000009.1"/>
</dbReference>
<evidence type="ECO:0000259" key="3">
    <source>
        <dbReference type="Pfam" id="PF00703"/>
    </source>
</evidence>
<dbReference type="GO" id="GO:0004553">
    <property type="term" value="F:hydrolase activity, hydrolyzing O-glycosyl compounds"/>
    <property type="evidence" value="ECO:0007669"/>
    <property type="project" value="InterPro"/>
</dbReference>
<evidence type="ECO:0000259" key="5">
    <source>
        <dbReference type="Pfam" id="PF02837"/>
    </source>
</evidence>
<dbReference type="InterPro" id="IPR017853">
    <property type="entry name" value="GH"/>
</dbReference>
<dbReference type="EMBL" id="FOGJ01000009">
    <property type="protein sequence ID" value="SER66898.1"/>
    <property type="molecule type" value="Genomic_DNA"/>
</dbReference>
<dbReference type="InterPro" id="IPR006104">
    <property type="entry name" value="Glyco_hydro_2_N"/>
</dbReference>
<dbReference type="SUPFAM" id="SSF49785">
    <property type="entry name" value="Galactose-binding domain-like"/>
    <property type="match status" value="1"/>
</dbReference>
<dbReference type="Proteomes" id="UP000182584">
    <property type="component" value="Unassembled WGS sequence"/>
</dbReference>
<feature type="domain" description="Glycosyl hydrolases family 2 sugar binding" evidence="5">
    <location>
        <begin position="21"/>
        <end position="178"/>
    </location>
</feature>
<dbReference type="Pfam" id="PF02836">
    <property type="entry name" value="Glyco_hydro_2_C"/>
    <property type="match status" value="1"/>
</dbReference>
<dbReference type="Gene3D" id="3.20.20.80">
    <property type="entry name" value="Glycosidases"/>
    <property type="match status" value="1"/>
</dbReference>
<evidence type="ECO:0000256" key="1">
    <source>
        <dbReference type="ARBA" id="ARBA00007401"/>
    </source>
</evidence>
<comment type="similarity">
    <text evidence="1">Belongs to the glycosyl hydrolase 2 family.</text>
</comment>
<accession>A0A1H9R2H7</accession>
<dbReference type="Gene3D" id="2.60.120.260">
    <property type="entry name" value="Galactose-binding domain-like"/>
    <property type="match status" value="1"/>
</dbReference>
<gene>
    <name evidence="6" type="ORF">SAMN04487884_10920</name>
</gene>
<dbReference type="Pfam" id="PF00703">
    <property type="entry name" value="Glyco_hydro_2"/>
    <property type="match status" value="1"/>
</dbReference>
<dbReference type="Pfam" id="PF02837">
    <property type="entry name" value="Glyco_hydro_2_N"/>
    <property type="match status" value="1"/>
</dbReference>
<name>A0A1H9R2H7_BUTFI</name>
<dbReference type="InterPro" id="IPR006103">
    <property type="entry name" value="Glyco_hydro_2_cat"/>
</dbReference>
<keyword evidence="6" id="KW-0378">Hydrolase</keyword>
<dbReference type="InterPro" id="IPR008979">
    <property type="entry name" value="Galactose-bd-like_sf"/>
</dbReference>
<evidence type="ECO:0000259" key="4">
    <source>
        <dbReference type="Pfam" id="PF02836"/>
    </source>
</evidence>
<dbReference type="GO" id="GO:0005975">
    <property type="term" value="P:carbohydrate metabolic process"/>
    <property type="evidence" value="ECO:0007669"/>
    <property type="project" value="InterPro"/>
</dbReference>
<protein>
    <submittedName>
        <fullName evidence="6">Glycosyl hydrolases family 2</fullName>
    </submittedName>
</protein>
<dbReference type="SUPFAM" id="SSF51445">
    <property type="entry name" value="(Trans)glycosidases"/>
    <property type="match status" value="1"/>
</dbReference>
<evidence type="ECO:0000313" key="6">
    <source>
        <dbReference type="EMBL" id="SER66898.1"/>
    </source>
</evidence>
<dbReference type="InterPro" id="IPR051913">
    <property type="entry name" value="GH2_Domain-Containing"/>
</dbReference>
<feature type="domain" description="Glycoside hydrolase family 2 catalytic" evidence="4">
    <location>
        <begin position="386"/>
        <end position="520"/>
    </location>
</feature>
<feature type="compositionally biased region" description="Polar residues" evidence="2">
    <location>
        <begin position="312"/>
        <end position="323"/>
    </location>
</feature>
<dbReference type="AlphaFoldDB" id="A0A1H9R2H7"/>
<feature type="domain" description="Glycoside hydrolase family 2 immunoglobulin-like beta-sandwich" evidence="3">
    <location>
        <begin position="197"/>
        <end position="288"/>
    </location>
</feature>
<proteinExistence type="inferred from homology"/>